<gene>
    <name evidence="1" type="ORF">NYO99_11970</name>
</gene>
<keyword evidence="1" id="KW-0808">Transferase</keyword>
<comment type="caution">
    <text evidence="1">The sequence shown here is derived from an EMBL/GenBank/DDBJ whole genome shotgun (WGS) entry which is preliminary data.</text>
</comment>
<keyword evidence="1" id="KW-0012">Acyltransferase</keyword>
<proteinExistence type="predicted"/>
<organism evidence="1 2">
    <name type="scientific">Roseateles hydrophilus</name>
    <dbReference type="NCBI Taxonomy" id="2975054"/>
    <lineage>
        <taxon>Bacteria</taxon>
        <taxon>Pseudomonadati</taxon>
        <taxon>Pseudomonadota</taxon>
        <taxon>Betaproteobacteria</taxon>
        <taxon>Burkholderiales</taxon>
        <taxon>Sphaerotilaceae</taxon>
        <taxon>Roseateles</taxon>
    </lineage>
</organism>
<protein>
    <submittedName>
        <fullName evidence="1">GNAT family N-acetyltransferase</fullName>
        <ecNumber evidence="1">2.3.1.-</ecNumber>
    </submittedName>
</protein>
<dbReference type="EMBL" id="JAPPUY010000003">
    <property type="protein sequence ID" value="MCY4745690.1"/>
    <property type="molecule type" value="Genomic_DNA"/>
</dbReference>
<accession>A0ACC6CB92</accession>
<sequence length="148" mass="16235">MAVSWTIRPALVGDAAQVAAHGCYRVDDADRRPAYADWVSPRIASGHYIGCFAVQGEVVVGGAGAVLLDWGPTRANPRGQMARIVNVFTVEEWRRQGVARELVAAVLRQCEALGVREFNLGATREGRSLYRSLGFEDYPAEMRRRSAS</sequence>
<evidence type="ECO:0000313" key="2">
    <source>
        <dbReference type="Proteomes" id="UP001076464"/>
    </source>
</evidence>
<name>A0ACC6CB92_9BURK</name>
<dbReference type="Proteomes" id="UP001076464">
    <property type="component" value="Unassembled WGS sequence"/>
</dbReference>
<evidence type="ECO:0000313" key="1">
    <source>
        <dbReference type="EMBL" id="MCY4745690.1"/>
    </source>
</evidence>
<dbReference type="EC" id="2.3.1.-" evidence="1"/>
<reference evidence="1" key="1">
    <citation type="submission" date="2022-08" db="EMBL/GenBank/DDBJ databases">
        <title>Genome sequencing of Pelomonas sp. UHG3.</title>
        <authorList>
            <person name="So Y."/>
        </authorList>
    </citation>
    <scope>NUCLEOTIDE SEQUENCE</scope>
    <source>
        <strain evidence="1">UHG3</strain>
    </source>
</reference>
<keyword evidence="2" id="KW-1185">Reference proteome</keyword>